<gene>
    <name evidence="1" type="ORF">MLD63_13425</name>
</gene>
<proteinExistence type="predicted"/>
<dbReference type="Proteomes" id="UP001203945">
    <property type="component" value="Unassembled WGS sequence"/>
</dbReference>
<comment type="caution">
    <text evidence="1">The sequence shown here is derived from an EMBL/GenBank/DDBJ whole genome shotgun (WGS) entry which is preliminary data.</text>
</comment>
<keyword evidence="2" id="KW-1185">Reference proteome</keyword>
<dbReference type="EMBL" id="JAKZEU010000004">
    <property type="protein sequence ID" value="MCQ0971421.1"/>
    <property type="molecule type" value="Genomic_DNA"/>
</dbReference>
<accession>A0ABT1MVB9</accession>
<evidence type="ECO:0000313" key="2">
    <source>
        <dbReference type="Proteomes" id="UP001203945"/>
    </source>
</evidence>
<protein>
    <submittedName>
        <fullName evidence="1">Uncharacterized protein</fullName>
    </submittedName>
</protein>
<dbReference type="RefSeq" id="WP_255330416.1">
    <property type="nucleotide sequence ID" value="NZ_JAKZEU010000004.1"/>
</dbReference>
<sequence>MNNPLSASEAIAKAKRVLAVGAPVVYVAIRYVVCEPRIEGSRCTMSNVMQGQHRRCGWFGGSDDAVEGLRAFAGERDQDWKGHR</sequence>
<reference evidence="1 2" key="1">
    <citation type="submission" date="2022-03" db="EMBL/GenBank/DDBJ databases">
        <authorList>
            <person name="He Y."/>
        </authorList>
    </citation>
    <scope>NUCLEOTIDE SEQUENCE [LARGE SCALE GENOMIC DNA]</scope>
    <source>
        <strain evidence="1 2">TK19116</strain>
    </source>
</reference>
<organism evidence="1 2">
    <name type="scientific">Paracoccus albicereus</name>
    <dbReference type="NCBI Taxonomy" id="2922394"/>
    <lineage>
        <taxon>Bacteria</taxon>
        <taxon>Pseudomonadati</taxon>
        <taxon>Pseudomonadota</taxon>
        <taxon>Alphaproteobacteria</taxon>
        <taxon>Rhodobacterales</taxon>
        <taxon>Paracoccaceae</taxon>
        <taxon>Paracoccus</taxon>
    </lineage>
</organism>
<evidence type="ECO:0000313" key="1">
    <source>
        <dbReference type="EMBL" id="MCQ0971421.1"/>
    </source>
</evidence>
<name>A0ABT1MVB9_9RHOB</name>